<dbReference type="PANTHER" id="PTHR10476">
    <property type="entry name" value="CHARGED MULTIVESICULAR BODY PROTEIN"/>
    <property type="match status" value="1"/>
</dbReference>
<reference evidence="3" key="1">
    <citation type="submission" date="2022-01" db="EMBL/GenBank/DDBJ databases">
        <authorList>
            <person name="King R."/>
        </authorList>
    </citation>
    <scope>NUCLEOTIDE SEQUENCE</scope>
</reference>
<accession>A0A9P0MX72</accession>
<evidence type="ECO:0000313" key="3">
    <source>
        <dbReference type="EMBL" id="CAH1407546.1"/>
    </source>
</evidence>
<sequence>MFLYFCLFSDNKFAMDWFFGKEPTLKEQQRNNDKLLRTTDREVDRDRRHLEREEKQLILEIKKNVKEGNQQACKVLAKQLVQIRKQKNRTFDIKSKISGVRSQNRMIGTNAKLTEAMSTTAKTMKNINQVLRPEQVAATANSFREASMKMDMTDEMINESLDDILNDSDDEKESDAIVSQVLDEIGIEISGKMAAAPRADHRVGPTKSSLPSDEELELQLAKLKS</sequence>
<comment type="similarity">
    <text evidence="1">Belongs to the SNF7 family.</text>
</comment>
<dbReference type="OrthoDB" id="5594417at2759"/>
<gene>
    <name evidence="3" type="ORF">NEZAVI_LOCUS15237</name>
</gene>
<evidence type="ECO:0000256" key="1">
    <source>
        <dbReference type="ARBA" id="ARBA00006190"/>
    </source>
</evidence>
<dbReference type="Proteomes" id="UP001152798">
    <property type="component" value="Chromosome 7"/>
</dbReference>
<dbReference type="Gene3D" id="6.10.140.1230">
    <property type="match status" value="1"/>
</dbReference>
<name>A0A9P0MX72_NEZVI</name>
<evidence type="ECO:0000256" key="2">
    <source>
        <dbReference type="SAM" id="MobiDB-lite"/>
    </source>
</evidence>
<evidence type="ECO:0000313" key="4">
    <source>
        <dbReference type="Proteomes" id="UP001152798"/>
    </source>
</evidence>
<dbReference type="GO" id="GO:0007034">
    <property type="term" value="P:vacuolar transport"/>
    <property type="evidence" value="ECO:0007669"/>
    <property type="project" value="InterPro"/>
</dbReference>
<proteinExistence type="inferred from homology"/>
<dbReference type="InterPro" id="IPR005024">
    <property type="entry name" value="Snf7_fam"/>
</dbReference>
<organism evidence="3 4">
    <name type="scientific">Nezara viridula</name>
    <name type="common">Southern green stink bug</name>
    <name type="synonym">Cimex viridulus</name>
    <dbReference type="NCBI Taxonomy" id="85310"/>
    <lineage>
        <taxon>Eukaryota</taxon>
        <taxon>Metazoa</taxon>
        <taxon>Ecdysozoa</taxon>
        <taxon>Arthropoda</taxon>
        <taxon>Hexapoda</taxon>
        <taxon>Insecta</taxon>
        <taxon>Pterygota</taxon>
        <taxon>Neoptera</taxon>
        <taxon>Paraneoptera</taxon>
        <taxon>Hemiptera</taxon>
        <taxon>Heteroptera</taxon>
        <taxon>Panheteroptera</taxon>
        <taxon>Pentatomomorpha</taxon>
        <taxon>Pentatomoidea</taxon>
        <taxon>Pentatomidae</taxon>
        <taxon>Pentatominae</taxon>
        <taxon>Nezara</taxon>
    </lineage>
</organism>
<protein>
    <recommendedName>
        <fullName evidence="5">Charged multivesicular body protein 2b</fullName>
    </recommendedName>
</protein>
<evidence type="ECO:0008006" key="5">
    <source>
        <dbReference type="Google" id="ProtNLM"/>
    </source>
</evidence>
<dbReference type="AlphaFoldDB" id="A0A9P0MX72"/>
<dbReference type="Pfam" id="PF03357">
    <property type="entry name" value="Snf7"/>
    <property type="match status" value="1"/>
</dbReference>
<feature type="region of interest" description="Disordered" evidence="2">
    <location>
        <begin position="193"/>
        <end position="225"/>
    </location>
</feature>
<keyword evidence="4" id="KW-1185">Reference proteome</keyword>
<dbReference type="EMBL" id="OV725083">
    <property type="protein sequence ID" value="CAH1407546.1"/>
    <property type="molecule type" value="Genomic_DNA"/>
</dbReference>